<comment type="caution">
    <text evidence="1">The sequence shown here is derived from an EMBL/GenBank/DDBJ whole genome shotgun (WGS) entry which is preliminary data.</text>
</comment>
<proteinExistence type="predicted"/>
<organism evidence="1 2">
    <name type="scientific">Burkholderia latens</name>
    <dbReference type="NCBI Taxonomy" id="488446"/>
    <lineage>
        <taxon>Bacteria</taxon>
        <taxon>Pseudomonadati</taxon>
        <taxon>Pseudomonadota</taxon>
        <taxon>Betaproteobacteria</taxon>
        <taxon>Burkholderiales</taxon>
        <taxon>Burkholderiaceae</taxon>
        <taxon>Burkholderia</taxon>
        <taxon>Burkholderia cepacia complex</taxon>
    </lineage>
</organism>
<accession>A0AAP1C716</accession>
<protein>
    <submittedName>
        <fullName evidence="1">Uncharacterized protein</fullName>
    </submittedName>
</protein>
<evidence type="ECO:0000313" key="1">
    <source>
        <dbReference type="EMBL" id="KVA10670.1"/>
    </source>
</evidence>
<gene>
    <name evidence="1" type="ORF">WI41_10845</name>
</gene>
<evidence type="ECO:0000313" key="2">
    <source>
        <dbReference type="Proteomes" id="UP000056450"/>
    </source>
</evidence>
<dbReference type="AlphaFoldDB" id="A0AAP1C716"/>
<name>A0AAP1C716_9BURK</name>
<sequence>MRSVFRARGELANLADGIRGIERLNACNLAPMERRGRLPDAYRMPIRSVAIAWPVSTACVAQFRPGLPLFPTQAA</sequence>
<dbReference type="EMBL" id="LOTQ01000009">
    <property type="protein sequence ID" value="KVA10670.1"/>
    <property type="molecule type" value="Genomic_DNA"/>
</dbReference>
<dbReference type="Proteomes" id="UP000056450">
    <property type="component" value="Unassembled WGS sequence"/>
</dbReference>
<reference evidence="1 2" key="1">
    <citation type="submission" date="2015-11" db="EMBL/GenBank/DDBJ databases">
        <title>Expanding the genomic diversity of Burkholderia species for the development of highly accurate diagnostics.</title>
        <authorList>
            <person name="Sahl J."/>
            <person name="Keim P."/>
            <person name="Wagner D."/>
        </authorList>
    </citation>
    <scope>NUCLEOTIDE SEQUENCE [LARGE SCALE GENOMIC DNA]</scope>
    <source>
        <strain evidence="1 2">RF32-BP12</strain>
    </source>
</reference>